<dbReference type="GO" id="GO:0006357">
    <property type="term" value="P:regulation of transcription by RNA polymerase II"/>
    <property type="evidence" value="ECO:0007669"/>
    <property type="project" value="InterPro"/>
</dbReference>
<dbReference type="SMART" id="SM00385">
    <property type="entry name" value="CYCLIN"/>
    <property type="match status" value="1"/>
</dbReference>
<sequence length="160" mass="18456">MESENREKSDQESRLHFNICRFIMEAGVKLGLRSVPTATACCLYQRFFRLTRVGQYEPHLVAMAAIYLAGKVGEQHLRVRDIINVCHRSLCLGAEPLCLDAGFWEVRDSVVQCELLLLRILNFRVCFQLPHKVFSDDITQEIIDSIIAEIIHIYEMDSRV</sequence>
<evidence type="ECO:0000256" key="1">
    <source>
        <dbReference type="ARBA" id="ARBA00023127"/>
    </source>
</evidence>
<evidence type="ECO:0000256" key="2">
    <source>
        <dbReference type="RuleBase" id="RU000383"/>
    </source>
</evidence>
<dbReference type="InterPro" id="IPR036915">
    <property type="entry name" value="Cyclin-like_sf"/>
</dbReference>
<dbReference type="InterPro" id="IPR013763">
    <property type="entry name" value="Cyclin-like_dom"/>
</dbReference>
<accession>V9LH45</accession>
<evidence type="ECO:0000313" key="4">
    <source>
        <dbReference type="EMBL" id="AFP11854.1"/>
    </source>
</evidence>
<dbReference type="AlphaFoldDB" id="V9LH45"/>
<feature type="domain" description="Cyclin-like" evidence="3">
    <location>
        <begin position="21"/>
        <end position="119"/>
    </location>
</feature>
<organism evidence="4">
    <name type="scientific">Callorhinchus milii</name>
    <name type="common">Ghost shark</name>
    <dbReference type="NCBI Taxonomy" id="7868"/>
    <lineage>
        <taxon>Eukaryota</taxon>
        <taxon>Metazoa</taxon>
        <taxon>Chordata</taxon>
        <taxon>Craniata</taxon>
        <taxon>Vertebrata</taxon>
        <taxon>Chondrichthyes</taxon>
        <taxon>Holocephali</taxon>
        <taxon>Chimaeriformes</taxon>
        <taxon>Callorhinchidae</taxon>
        <taxon>Callorhinchus</taxon>
    </lineage>
</organism>
<keyword evidence="1 2" id="KW-0195">Cyclin</keyword>
<dbReference type="Pfam" id="PF00134">
    <property type="entry name" value="Cyclin_N"/>
    <property type="match status" value="1"/>
</dbReference>
<dbReference type="InterPro" id="IPR048055">
    <property type="entry name" value="Cyclin-Q_first_cyclin_box"/>
</dbReference>
<dbReference type="CDD" id="cd20534">
    <property type="entry name" value="CYCLIN_CCNM_CCNQ_rpt1"/>
    <property type="match status" value="1"/>
</dbReference>
<name>V9LH45_CALMI</name>
<dbReference type="PANTHER" id="PTHR10026">
    <property type="entry name" value="CYCLIN"/>
    <property type="match status" value="1"/>
</dbReference>
<dbReference type="Gene3D" id="1.10.472.10">
    <property type="entry name" value="Cyclin-like"/>
    <property type="match status" value="1"/>
</dbReference>
<dbReference type="EMBL" id="JW879337">
    <property type="protein sequence ID" value="AFP11854.1"/>
    <property type="molecule type" value="mRNA"/>
</dbReference>
<comment type="similarity">
    <text evidence="2">Belongs to the cyclin family.</text>
</comment>
<reference evidence="4" key="1">
    <citation type="journal article" date="2014" name="Nature">
        <title>Elephant shark genome provides unique insights into gnathostome evolution.</title>
        <authorList>
            <consortium name="International Elephant Shark Genome Sequencing Consortium"/>
            <person name="Venkatesh B."/>
            <person name="Lee A.P."/>
            <person name="Ravi V."/>
            <person name="Maurya A.K."/>
            <person name="Lian M.M."/>
            <person name="Swann J.B."/>
            <person name="Ohta Y."/>
            <person name="Flajnik M.F."/>
            <person name="Sutoh Y."/>
            <person name="Kasahara M."/>
            <person name="Hoon S."/>
            <person name="Gangu V."/>
            <person name="Roy S.W."/>
            <person name="Irimia M."/>
            <person name="Korzh V."/>
            <person name="Kondrychyn I."/>
            <person name="Lim Z.W."/>
            <person name="Tay B.H."/>
            <person name="Tohari S."/>
            <person name="Kong K.W."/>
            <person name="Ho S."/>
            <person name="Lorente-Galdos B."/>
            <person name="Quilez J."/>
            <person name="Marques-Bonet T."/>
            <person name="Raney B.J."/>
            <person name="Ingham P.W."/>
            <person name="Tay A."/>
            <person name="Hillier L.W."/>
            <person name="Minx P."/>
            <person name="Boehm T."/>
            <person name="Wilson R.K."/>
            <person name="Brenner S."/>
            <person name="Warren W.C."/>
        </authorList>
    </citation>
    <scope>NUCLEOTIDE SEQUENCE</scope>
    <source>
        <tissue evidence="4">Testis</tissue>
    </source>
</reference>
<dbReference type="InterPro" id="IPR043198">
    <property type="entry name" value="Cyclin/Ssn8"/>
</dbReference>
<dbReference type="GO" id="GO:0016538">
    <property type="term" value="F:cyclin-dependent protein serine/threonine kinase regulator activity"/>
    <property type="evidence" value="ECO:0007669"/>
    <property type="project" value="InterPro"/>
</dbReference>
<proteinExistence type="evidence at transcript level"/>
<dbReference type="SUPFAM" id="SSF47954">
    <property type="entry name" value="Cyclin-like"/>
    <property type="match status" value="1"/>
</dbReference>
<protein>
    <submittedName>
        <fullName evidence="4">Cyclin-related protein FAM58A</fullName>
    </submittedName>
</protein>
<evidence type="ECO:0000259" key="3">
    <source>
        <dbReference type="SMART" id="SM00385"/>
    </source>
</evidence>
<dbReference type="InterPro" id="IPR006671">
    <property type="entry name" value="Cyclin_N"/>
</dbReference>